<evidence type="ECO:0000313" key="3">
    <source>
        <dbReference type="EMBL" id="EUD73849.1"/>
    </source>
</evidence>
<evidence type="ECO:0000256" key="2">
    <source>
        <dbReference type="SAM" id="Phobius"/>
    </source>
</evidence>
<evidence type="ECO:0000256" key="1">
    <source>
        <dbReference type="SAM" id="MobiDB-lite"/>
    </source>
</evidence>
<gene>
    <name evidence="3" type="ORF">YYG_00939</name>
</gene>
<organism evidence="3 4">
    <name type="scientific">Plasmodium vinckei petteri</name>
    <dbReference type="NCBI Taxonomy" id="138298"/>
    <lineage>
        <taxon>Eukaryota</taxon>
        <taxon>Sar</taxon>
        <taxon>Alveolata</taxon>
        <taxon>Apicomplexa</taxon>
        <taxon>Aconoidasida</taxon>
        <taxon>Haemosporida</taxon>
        <taxon>Plasmodiidae</taxon>
        <taxon>Plasmodium</taxon>
        <taxon>Plasmodium (Vinckeia)</taxon>
    </lineage>
</organism>
<dbReference type="eggNOG" id="ENOG502TMY4">
    <property type="taxonomic scope" value="Eukaryota"/>
</dbReference>
<sequence length="158" mass="18917">MDKLKYNVSRMGTTFLTIKNVLFILAIVLFVIVVYKYVKYKNKIYEAKRNNEIHEKMKISRERQLQKLEEEMIINKKKMSENLKNTDKEKSNKILDSSTPKPNSKDKSTFSHFKDYSNYYKPSIRDRLYNHLIINKNTRVKHPDDNLDELKSPQNLLK</sequence>
<proteinExistence type="predicted"/>
<protein>
    <recommendedName>
        <fullName evidence="5">Selenoprotein</fullName>
    </recommendedName>
</protein>
<keyword evidence="2" id="KW-1133">Transmembrane helix</keyword>
<reference evidence="3 4" key="1">
    <citation type="submission" date="2013-02" db="EMBL/GenBank/DDBJ databases">
        <title>The Genome Sequence of Plasmodium vinckei petteri CR.</title>
        <authorList>
            <consortium name="The Broad Institute Genome Sequencing Platform"/>
            <consortium name="The Broad Institute Genome Sequencing Center for Infectious Disease"/>
            <person name="Neafsey D."/>
            <person name="Cheeseman I."/>
            <person name="Volkman S."/>
            <person name="Adams J."/>
            <person name="Walker B."/>
            <person name="Young S.K."/>
            <person name="Zeng Q."/>
            <person name="Gargeya S."/>
            <person name="Fitzgerald M."/>
            <person name="Haas B."/>
            <person name="Abouelleil A."/>
            <person name="Alvarado L."/>
            <person name="Arachchi H.M."/>
            <person name="Berlin A.M."/>
            <person name="Chapman S.B."/>
            <person name="Dewar J."/>
            <person name="Goldberg J."/>
            <person name="Griggs A."/>
            <person name="Gujja S."/>
            <person name="Hansen M."/>
            <person name="Howarth C."/>
            <person name="Imamovic A."/>
            <person name="Larimer J."/>
            <person name="McCowan C."/>
            <person name="Murphy C."/>
            <person name="Neiman D."/>
            <person name="Pearson M."/>
            <person name="Priest M."/>
            <person name="Roberts A."/>
            <person name="Saif S."/>
            <person name="Shea T."/>
            <person name="Sisk P."/>
            <person name="Sykes S."/>
            <person name="Wortman J."/>
            <person name="Nusbaum C."/>
            <person name="Birren B."/>
        </authorList>
    </citation>
    <scope>NUCLEOTIDE SEQUENCE [LARGE SCALE GENOMIC DNA]</scope>
    <source>
        <strain evidence="3 4">CR</strain>
    </source>
</reference>
<evidence type="ECO:0000313" key="4">
    <source>
        <dbReference type="Proteomes" id="UP000030659"/>
    </source>
</evidence>
<keyword evidence="2" id="KW-0472">Membrane</keyword>
<dbReference type="EMBL" id="KI965395">
    <property type="protein sequence ID" value="EUD73849.1"/>
    <property type="molecule type" value="Genomic_DNA"/>
</dbReference>
<feature type="transmembrane region" description="Helical" evidence="2">
    <location>
        <begin position="20"/>
        <end position="38"/>
    </location>
</feature>
<name>W7AYX3_PLAVN</name>
<dbReference type="Proteomes" id="UP000030659">
    <property type="component" value="Unassembled WGS sequence"/>
</dbReference>
<evidence type="ECO:0008006" key="5">
    <source>
        <dbReference type="Google" id="ProtNLM"/>
    </source>
</evidence>
<dbReference type="AlphaFoldDB" id="W7AYX3"/>
<feature type="compositionally biased region" description="Basic and acidic residues" evidence="1">
    <location>
        <begin position="79"/>
        <end position="93"/>
    </location>
</feature>
<keyword evidence="2" id="KW-0812">Transmembrane</keyword>
<accession>W7AYX3</accession>
<feature type="region of interest" description="Disordered" evidence="1">
    <location>
        <begin position="79"/>
        <end position="109"/>
    </location>
</feature>